<evidence type="ECO:0000313" key="2">
    <source>
        <dbReference type="Proteomes" id="UP000694228"/>
    </source>
</evidence>
<organism evidence="1 2">
    <name type="scientific">Methanospirillum hungatei</name>
    <dbReference type="NCBI Taxonomy" id="2203"/>
    <lineage>
        <taxon>Archaea</taxon>
        <taxon>Methanobacteriati</taxon>
        <taxon>Methanobacteriota</taxon>
        <taxon>Stenosarchaea group</taxon>
        <taxon>Methanomicrobia</taxon>
        <taxon>Methanomicrobiales</taxon>
        <taxon>Methanospirillaceae</taxon>
        <taxon>Methanospirillum</taxon>
    </lineage>
</organism>
<dbReference type="EMBL" id="CP077107">
    <property type="protein sequence ID" value="QXO93539.1"/>
    <property type="molecule type" value="Genomic_DNA"/>
</dbReference>
<gene>
    <name evidence="1" type="ORF">KSK55_09115</name>
</gene>
<dbReference type="Proteomes" id="UP000694228">
    <property type="component" value="Chromosome"/>
</dbReference>
<accession>A0A8F5ZFL4</accession>
<sequence length="59" mass="6964">MQKPLPNDPEHLGTWQDKLLPYDFLFEKSRETGFVKRFRKINPVYLLYVLIFGVSSHGP</sequence>
<reference evidence="1 2" key="1">
    <citation type="submission" date="2021-06" db="EMBL/GenBank/DDBJ databases">
        <title>Complete genome sequence of the secondary alcohol utilizing methanogen Methanospirillum hungatei strain GP1.</title>
        <authorList>
            <person name="Day L.A."/>
            <person name="Costa K.C."/>
        </authorList>
    </citation>
    <scope>NUCLEOTIDE SEQUENCE [LARGE SCALE GENOMIC DNA]</scope>
    <source>
        <strain evidence="1 2">GP1</strain>
    </source>
</reference>
<proteinExistence type="predicted"/>
<dbReference type="OrthoDB" id="132076at2157"/>
<protein>
    <submittedName>
        <fullName evidence="1">Uncharacterized protein</fullName>
    </submittedName>
</protein>
<dbReference type="AlphaFoldDB" id="A0A8F5ZFL4"/>
<evidence type="ECO:0000313" key="1">
    <source>
        <dbReference type="EMBL" id="QXO93539.1"/>
    </source>
</evidence>
<name>A0A8F5ZFL4_METHU</name>